<organism evidence="2">
    <name type="scientific">uncultured Caudovirales phage</name>
    <dbReference type="NCBI Taxonomy" id="2100421"/>
    <lineage>
        <taxon>Viruses</taxon>
        <taxon>Duplodnaviria</taxon>
        <taxon>Heunggongvirae</taxon>
        <taxon>Uroviricota</taxon>
        <taxon>Caudoviricetes</taxon>
        <taxon>Peduoviridae</taxon>
        <taxon>Maltschvirus</taxon>
        <taxon>Maltschvirus maltsch</taxon>
    </lineage>
</organism>
<protein>
    <submittedName>
        <fullName evidence="2">Uncharacterized protein</fullName>
    </submittedName>
</protein>
<dbReference type="EMBL" id="LR796341">
    <property type="protein sequence ID" value="CAB4138174.1"/>
    <property type="molecule type" value="Genomic_DNA"/>
</dbReference>
<gene>
    <name evidence="2" type="ORF">UFOVP328_367</name>
</gene>
<name>A0A6J5LUA2_9CAUD</name>
<reference evidence="2" key="1">
    <citation type="submission" date="2020-04" db="EMBL/GenBank/DDBJ databases">
        <authorList>
            <person name="Chiriac C."/>
            <person name="Salcher M."/>
            <person name="Ghai R."/>
            <person name="Kavagutti S V."/>
        </authorList>
    </citation>
    <scope>NUCLEOTIDE SEQUENCE</scope>
</reference>
<sequence>MATKAEKQQLIDTLKFTPRTYRISMWGYGGEKVMGTVDPKAWDYCLKHRVDLVDMAWGDYDEIVEEQGLDPDMLPFTPGSWYECDSMAHVSGVSRSSGTLQIEDETGKTIYEKHFDDITGGGCDGEPDWCCNDEVWIGQRKKGEVVFVGSSNEKGTFFEGKIELKAPFNIEKLELHYDEVDGEEIINSVYYDGEEIENWGGSTDGKSSDMDMVRVIDDNGNWERYAVPDEDEQPHETGTDNPIDFPESACTSEEWDPAEELQKIELPTTDWFPKDIKPVHKGEYECEFVIVTWPWPAVRMCEWTGRTWKETSTGDKVKGEFRWRGLTQEHVHD</sequence>
<evidence type="ECO:0000256" key="1">
    <source>
        <dbReference type="SAM" id="MobiDB-lite"/>
    </source>
</evidence>
<proteinExistence type="predicted"/>
<accession>A0A6J5LUA2</accession>
<evidence type="ECO:0000313" key="2">
    <source>
        <dbReference type="EMBL" id="CAB4138174.1"/>
    </source>
</evidence>
<feature type="region of interest" description="Disordered" evidence="1">
    <location>
        <begin position="226"/>
        <end position="246"/>
    </location>
</feature>